<reference evidence="1 2" key="1">
    <citation type="submission" date="2009-01" db="EMBL/GenBank/DDBJ databases">
        <authorList>
            <person name="Fulton L."/>
            <person name="Clifton S."/>
            <person name="Chinwalla A.T."/>
            <person name="Mitreva M."/>
            <person name="Sodergren E."/>
            <person name="Weinstock G."/>
            <person name="Clifton S."/>
            <person name="Dooling D.J."/>
            <person name="Fulton B."/>
            <person name="Minx P."/>
            <person name="Pepin K.H."/>
            <person name="Johnson M."/>
            <person name="Bhonagiri V."/>
            <person name="Nash W.E."/>
            <person name="Mardis E.R."/>
            <person name="Wilson R.K."/>
        </authorList>
    </citation>
    <scope>NUCLEOTIDE SEQUENCE [LARGE SCALE GENOMIC DNA]</scope>
    <source>
        <strain evidence="1 2">NRL30031/H210</strain>
    </source>
</reference>
<dbReference type="EMBL" id="ACEN01000016">
    <property type="protein sequence ID" value="EEG34215.1"/>
    <property type="molecule type" value="Genomic_DNA"/>
</dbReference>
<gene>
    <name evidence="1" type="ORF">NEIFLAOT_00598</name>
</gene>
<sequence>MAFGVAWLARTIGVTVRRRSFTVVIVVRNIITVDGRIVDAQTGWRAGSNNNIVALDGVCRIGYVGFVFTFGVDAAVWFA</sequence>
<keyword evidence="2" id="KW-1185">Reference proteome</keyword>
<comment type="caution">
    <text evidence="1">The sequence shown here is derived from an EMBL/GenBank/DDBJ whole genome shotgun (WGS) entry which is preliminary data.</text>
</comment>
<proteinExistence type="predicted"/>
<protein>
    <submittedName>
        <fullName evidence="1">Uncharacterized protein</fullName>
    </submittedName>
</protein>
<accession>C0EKZ5</accession>
<dbReference type="Proteomes" id="UP000004457">
    <property type="component" value="Unassembled WGS sequence"/>
</dbReference>
<evidence type="ECO:0000313" key="2">
    <source>
        <dbReference type="Proteomes" id="UP000004457"/>
    </source>
</evidence>
<dbReference type="AlphaFoldDB" id="C0EKZ5"/>
<evidence type="ECO:0000313" key="1">
    <source>
        <dbReference type="EMBL" id="EEG34215.1"/>
    </source>
</evidence>
<organism evidence="1 2">
    <name type="scientific">Neisseria flavescens NRL30031/H210</name>
    <dbReference type="NCBI Taxonomy" id="546264"/>
    <lineage>
        <taxon>Bacteria</taxon>
        <taxon>Pseudomonadati</taxon>
        <taxon>Pseudomonadota</taxon>
        <taxon>Betaproteobacteria</taxon>
        <taxon>Neisseriales</taxon>
        <taxon>Neisseriaceae</taxon>
        <taxon>Neisseria</taxon>
    </lineage>
</organism>
<name>C0EKZ5_NEIFL</name>